<protein>
    <submittedName>
        <fullName evidence="1">Uncharacterized protein</fullName>
    </submittedName>
</protein>
<proteinExistence type="predicted"/>
<comment type="caution">
    <text evidence="1">The sequence shown here is derived from an EMBL/GenBank/DDBJ whole genome shotgun (WGS) entry which is preliminary data.</text>
</comment>
<sequence length="129" mass="14123">MGRVFIIEQRHAMILESRSIIFSDEELVLAMRPIMETKGLDQNLHPTAVVSELDDEGEVAVRFESNGSEPVQFSSREVGAAVLNHCIDQGIPLPRGSYKELAIRGDHVALIVRLETGGSTGGTADYDDE</sequence>
<name>A0A3M0BZI2_9PROT</name>
<gene>
    <name evidence="1" type="ORF">BXY39_3251</name>
</gene>
<evidence type="ECO:0000313" key="2">
    <source>
        <dbReference type="Proteomes" id="UP000271227"/>
    </source>
</evidence>
<dbReference type="InParanoid" id="A0A3M0BZI2"/>
<accession>A0A3M0BZI2</accession>
<evidence type="ECO:0000313" key="1">
    <source>
        <dbReference type="EMBL" id="RMB02898.1"/>
    </source>
</evidence>
<dbReference type="EMBL" id="REFR01000014">
    <property type="protein sequence ID" value="RMB02898.1"/>
    <property type="molecule type" value="Genomic_DNA"/>
</dbReference>
<dbReference type="Proteomes" id="UP000271227">
    <property type="component" value="Unassembled WGS sequence"/>
</dbReference>
<dbReference type="AlphaFoldDB" id="A0A3M0BZI2"/>
<organism evidence="1 2">
    <name type="scientific">Eilatimonas milleporae</name>
    <dbReference type="NCBI Taxonomy" id="911205"/>
    <lineage>
        <taxon>Bacteria</taxon>
        <taxon>Pseudomonadati</taxon>
        <taxon>Pseudomonadota</taxon>
        <taxon>Alphaproteobacteria</taxon>
        <taxon>Kordiimonadales</taxon>
        <taxon>Kordiimonadaceae</taxon>
        <taxon>Eilatimonas</taxon>
    </lineage>
</organism>
<keyword evidence="2" id="KW-1185">Reference proteome</keyword>
<reference evidence="1 2" key="1">
    <citation type="submission" date="2018-10" db="EMBL/GenBank/DDBJ databases">
        <title>Genomic Encyclopedia of Archaeal and Bacterial Type Strains, Phase II (KMG-II): from individual species to whole genera.</title>
        <authorList>
            <person name="Goeker M."/>
        </authorList>
    </citation>
    <scope>NUCLEOTIDE SEQUENCE [LARGE SCALE GENOMIC DNA]</scope>
    <source>
        <strain evidence="1 2">DSM 25217</strain>
    </source>
</reference>